<dbReference type="InterPro" id="IPR043128">
    <property type="entry name" value="Rev_trsase/Diguanyl_cyclase"/>
</dbReference>
<dbReference type="CDD" id="cd01949">
    <property type="entry name" value="GGDEF"/>
    <property type="match status" value="1"/>
</dbReference>
<feature type="transmembrane region" description="Helical" evidence="4">
    <location>
        <begin position="20"/>
        <end position="41"/>
    </location>
</feature>
<dbReference type="SUPFAM" id="SSF55073">
    <property type="entry name" value="Nucleotide cyclase"/>
    <property type="match status" value="1"/>
</dbReference>
<keyword evidence="4" id="KW-0812">Transmembrane</keyword>
<dbReference type="Pfam" id="PF00990">
    <property type="entry name" value="GGDEF"/>
    <property type="match status" value="1"/>
</dbReference>
<evidence type="ECO:0000313" key="6">
    <source>
        <dbReference type="EMBL" id="MDN7124880.1"/>
    </source>
</evidence>
<keyword evidence="6" id="KW-0548">Nucleotidyltransferase</keyword>
<dbReference type="SMART" id="SM00267">
    <property type="entry name" value="GGDEF"/>
    <property type="match status" value="1"/>
</dbReference>
<dbReference type="NCBIfam" id="TIGR00254">
    <property type="entry name" value="GGDEF"/>
    <property type="match status" value="1"/>
</dbReference>
<dbReference type="Gene3D" id="6.10.340.10">
    <property type="match status" value="1"/>
</dbReference>
<evidence type="ECO:0000256" key="1">
    <source>
        <dbReference type="ARBA" id="ARBA00012528"/>
    </source>
</evidence>
<dbReference type="PROSITE" id="PS50887">
    <property type="entry name" value="GGDEF"/>
    <property type="match status" value="1"/>
</dbReference>
<evidence type="ECO:0000259" key="5">
    <source>
        <dbReference type="PROSITE" id="PS50887"/>
    </source>
</evidence>
<protein>
    <recommendedName>
        <fullName evidence="1">diguanylate cyclase</fullName>
        <ecNumber evidence="1">2.7.7.65</ecNumber>
    </recommendedName>
</protein>
<dbReference type="Proteomes" id="UP001169492">
    <property type="component" value="Unassembled WGS sequence"/>
</dbReference>
<keyword evidence="3" id="KW-0175">Coiled coil</keyword>
<comment type="catalytic activity">
    <reaction evidence="2">
        <text>2 GTP = 3',3'-c-di-GMP + 2 diphosphate</text>
        <dbReference type="Rhea" id="RHEA:24898"/>
        <dbReference type="ChEBI" id="CHEBI:33019"/>
        <dbReference type="ChEBI" id="CHEBI:37565"/>
        <dbReference type="ChEBI" id="CHEBI:58805"/>
        <dbReference type="EC" id="2.7.7.65"/>
    </reaction>
</comment>
<feature type="coiled-coil region" evidence="3">
    <location>
        <begin position="441"/>
        <end position="475"/>
    </location>
</feature>
<evidence type="ECO:0000256" key="3">
    <source>
        <dbReference type="SAM" id="Coils"/>
    </source>
</evidence>
<dbReference type="EC" id="2.7.7.65" evidence="1"/>
<dbReference type="RefSeq" id="WP_301774676.1">
    <property type="nucleotide sequence ID" value="NZ_JAGGJB010000004.1"/>
</dbReference>
<dbReference type="EMBL" id="JAGGJB010000004">
    <property type="protein sequence ID" value="MDN7124880.1"/>
    <property type="molecule type" value="Genomic_DNA"/>
</dbReference>
<comment type="caution">
    <text evidence="6">The sequence shown here is derived from an EMBL/GenBank/DDBJ whole genome shotgun (WGS) entry which is preliminary data.</text>
</comment>
<dbReference type="AlphaFoldDB" id="A0AAW7QXC7"/>
<reference evidence="6 7" key="1">
    <citation type="submission" date="2021-03" db="EMBL/GenBank/DDBJ databases">
        <title>Pseudidiomarina terrestris, a new bacterium isolated from saline soil.</title>
        <authorList>
            <person name="Galisteo C."/>
            <person name="De La Haba R."/>
            <person name="Sanchez-Porro C."/>
            <person name="Ventosa A."/>
        </authorList>
    </citation>
    <scope>NUCLEOTIDE SEQUENCE [LARGE SCALE GENOMIC DNA]</scope>
    <source>
        <strain evidence="6 7">1APP75-32.1</strain>
    </source>
</reference>
<evidence type="ECO:0000313" key="7">
    <source>
        <dbReference type="Proteomes" id="UP001169492"/>
    </source>
</evidence>
<keyword evidence="6" id="KW-0808">Transferase</keyword>
<evidence type="ECO:0000256" key="4">
    <source>
        <dbReference type="SAM" id="Phobius"/>
    </source>
</evidence>
<gene>
    <name evidence="6" type="ORF">J6I90_08295</name>
</gene>
<name>A0AAW7QXC7_9GAMM</name>
<organism evidence="6 7">
    <name type="scientific">Pseudidiomarina terrestris</name>
    <dbReference type="NCBI Taxonomy" id="2820060"/>
    <lineage>
        <taxon>Bacteria</taxon>
        <taxon>Pseudomonadati</taxon>
        <taxon>Pseudomonadota</taxon>
        <taxon>Gammaproteobacteria</taxon>
        <taxon>Alteromonadales</taxon>
        <taxon>Idiomarinaceae</taxon>
        <taxon>Pseudidiomarina</taxon>
    </lineage>
</organism>
<feature type="domain" description="GGDEF" evidence="5">
    <location>
        <begin position="500"/>
        <end position="632"/>
    </location>
</feature>
<sequence>MSYQNQERREHPRKKITTRLLWHVIAVSLILLLIAVLASFWQTYPRAKQDVLAKLQADVQQKLAFNQEVLSGIEYQGEVLSEAFLKRYEAYAGKPEFASLFDDWFHETSPGVFRLQDEFFTGITTANHVFRHLSTFVGPRDEPLDAELKARIVISLLVLSELAPAWQNEVTNTHFSMPENVISMYSPDSPWGSLADKDLVITDFSTVRSTLQLENPNRTPNWTGLYFDISAGFWTITYQQPVDFDGQHLINSSFDVSLQQMITDFGHVDEAGVENYLLNAKGHLVASSTLENGIDGKRNTLTPENYDDPLFRALAARLLAADAPVEQAVWEDVDEDYLILVHHFETPNWWYFSVYPKALITEQAMQLPLLMAVMGCFLVVILLLAVAFFVTRDVSRPLRELANIAALVNQKNYHAIEQESVSKVRSYGEVTQVLNAFRVMARRFVKANEELEQRIDERTQDLREANQKLEQLAHLDGLTALRNRRAFQNDVAQALQDHEGSYFFVMADIDDFKPFNDNYGHEAGDQALIAISRLFELVAASKTYRYGGEELAILVDASDAEQVEQRLQGLLQSIEKLAIEHLYSRRNQPFLTVSFGYTRIRPGESVSALIQRADKLLYQAKQQGGNRIVGDS</sequence>
<dbReference type="Gene3D" id="3.30.70.270">
    <property type="match status" value="1"/>
</dbReference>
<proteinExistence type="predicted"/>
<evidence type="ECO:0000256" key="2">
    <source>
        <dbReference type="ARBA" id="ARBA00034247"/>
    </source>
</evidence>
<keyword evidence="4" id="KW-1133">Transmembrane helix</keyword>
<dbReference type="InterPro" id="IPR050469">
    <property type="entry name" value="Diguanylate_Cyclase"/>
</dbReference>
<keyword evidence="4" id="KW-0472">Membrane</keyword>
<accession>A0AAW7QXC7</accession>
<dbReference type="PANTHER" id="PTHR45138:SF9">
    <property type="entry name" value="DIGUANYLATE CYCLASE DGCM-RELATED"/>
    <property type="match status" value="1"/>
</dbReference>
<dbReference type="InterPro" id="IPR029787">
    <property type="entry name" value="Nucleotide_cyclase"/>
</dbReference>
<dbReference type="InterPro" id="IPR000160">
    <property type="entry name" value="GGDEF_dom"/>
</dbReference>
<dbReference type="PANTHER" id="PTHR45138">
    <property type="entry name" value="REGULATORY COMPONENTS OF SENSORY TRANSDUCTION SYSTEM"/>
    <property type="match status" value="1"/>
</dbReference>
<feature type="transmembrane region" description="Helical" evidence="4">
    <location>
        <begin position="369"/>
        <end position="390"/>
    </location>
</feature>
<dbReference type="GO" id="GO:0052621">
    <property type="term" value="F:diguanylate cyclase activity"/>
    <property type="evidence" value="ECO:0007669"/>
    <property type="project" value="UniProtKB-EC"/>
</dbReference>